<organism evidence="2 3">
    <name type="scientific">Halobacteriovorax marinus</name>
    <dbReference type="NCBI Taxonomy" id="97084"/>
    <lineage>
        <taxon>Bacteria</taxon>
        <taxon>Pseudomonadati</taxon>
        <taxon>Bdellovibrionota</taxon>
        <taxon>Bacteriovoracia</taxon>
        <taxon>Bacteriovoracales</taxon>
        <taxon>Halobacteriovoraceae</taxon>
        <taxon>Halobacteriovorax</taxon>
    </lineage>
</organism>
<dbReference type="AlphaFoldDB" id="A0A1Y5F9Q2"/>
<dbReference type="Pfam" id="PF16930">
    <property type="entry name" value="Porin_5"/>
    <property type="match status" value="1"/>
</dbReference>
<protein>
    <recommendedName>
        <fullName evidence="4">Porin domain-containing protein</fullName>
    </recommendedName>
</protein>
<gene>
    <name evidence="2" type="ORF">A9Q84_16265</name>
</gene>
<comment type="caution">
    <text evidence="2">The sequence shown here is derived from an EMBL/GenBank/DDBJ whole genome shotgun (WGS) entry which is preliminary data.</text>
</comment>
<dbReference type="Gene3D" id="2.40.160.10">
    <property type="entry name" value="Porin"/>
    <property type="match status" value="1"/>
</dbReference>
<evidence type="ECO:0000256" key="1">
    <source>
        <dbReference type="SAM" id="SignalP"/>
    </source>
</evidence>
<evidence type="ECO:0000313" key="3">
    <source>
        <dbReference type="Proteomes" id="UP000196531"/>
    </source>
</evidence>
<proteinExistence type="predicted"/>
<reference evidence="3" key="1">
    <citation type="journal article" date="2017" name="Proc. Natl. Acad. Sci. U.S.A.">
        <title>Simulation of Deepwater Horizon oil plume reveals substrate specialization within a complex community of hydrocarbon-degraders.</title>
        <authorList>
            <person name="Hu P."/>
            <person name="Dubinsky E.A."/>
            <person name="Probst A.J."/>
            <person name="Wang J."/>
            <person name="Sieber C.M.K."/>
            <person name="Tom L.M."/>
            <person name="Gardinali P."/>
            <person name="Banfield J.F."/>
            <person name="Atlas R.M."/>
            <person name="Andersen G.L."/>
        </authorList>
    </citation>
    <scope>NUCLEOTIDE SEQUENCE [LARGE SCALE GENOMIC DNA]</scope>
</reference>
<feature type="chain" id="PRO_5013391482" description="Porin domain-containing protein" evidence="1">
    <location>
        <begin position="21"/>
        <end position="349"/>
    </location>
</feature>
<feature type="signal peptide" evidence="1">
    <location>
        <begin position="1"/>
        <end position="20"/>
    </location>
</feature>
<dbReference type="SUPFAM" id="SSF56935">
    <property type="entry name" value="Porins"/>
    <property type="match status" value="1"/>
</dbReference>
<dbReference type="InterPro" id="IPR032638">
    <property type="entry name" value="Porin_5"/>
</dbReference>
<dbReference type="EMBL" id="MAAO01000008">
    <property type="protein sequence ID" value="OUR95389.1"/>
    <property type="molecule type" value="Genomic_DNA"/>
</dbReference>
<dbReference type="Proteomes" id="UP000196531">
    <property type="component" value="Unassembled WGS sequence"/>
</dbReference>
<dbReference type="InterPro" id="IPR023614">
    <property type="entry name" value="Porin_dom_sf"/>
</dbReference>
<sequence>MKKNLLAVLALTLLSSTALAEMDIKFNGDLRYRHETISEGSGASKSNVERDRIRARLKATTKISDTVKATLRIATGGTSITSTNETLNDQGANDSIGLDMAYADWSATSWANVYLGKMKNVFYKPGKSDLMFDGDWTPEGLATRLNKSFGMLDAQFNLSYYRMSQAANTASVNLVAPQLVLTVNLPVKVVLGTGFYNYSSVEGSSAANAKGNSTLSSNYSEKYKIIQFFAEVKGKVKEVKYSFFADLVKNTALTTTNKEDAAYLLGFKLKCKKWKLGYDYRWSENDAFLGAIADGDSCGGGTGCQGHRISLGKKLHKHISAKVIYFGMRERANPKAHYDKLHLDVAFKF</sequence>
<evidence type="ECO:0008006" key="4">
    <source>
        <dbReference type="Google" id="ProtNLM"/>
    </source>
</evidence>
<name>A0A1Y5F9Q2_9BACT</name>
<accession>A0A1Y5F9Q2</accession>
<keyword evidence="1" id="KW-0732">Signal</keyword>
<evidence type="ECO:0000313" key="2">
    <source>
        <dbReference type="EMBL" id="OUR95389.1"/>
    </source>
</evidence>